<feature type="domain" description="Peptidoglycan binding-like" evidence="2">
    <location>
        <begin position="502"/>
        <end position="557"/>
    </location>
</feature>
<dbReference type="InterPro" id="IPR036366">
    <property type="entry name" value="PGBDSf"/>
</dbReference>
<keyword evidence="1" id="KW-0732">Signal</keyword>
<accession>A0A9D1K5P1</accession>
<dbReference type="Pfam" id="PF01471">
    <property type="entry name" value="PG_binding_1"/>
    <property type="match status" value="4"/>
</dbReference>
<sequence>MRRKFWALLCAGVLLANGACAEMAAQTDQGEIYIGENNQLTMEGAAAPLEEALATRILGAEGNVVYYLLLGNMAENGTPAYTLAQMDVSTLETTVVAENVLLAAFQPGENGVFYVTAGAPEQIQAVPTTLAGHSVDVAIERLQATQQGLVVTAGGVSSLYLTGIGLLSIPEEEQGMTYTICGDRFEALQSPDGALFIRHVGESDMLLLSESVTAISYDEVAGILYCVAPQEGKYTLYQYDPILRTVTEAGVLMDIPSGRMLAHAGVVYVLAPEGTLNAYTVATRQYEQIASLQAYALENPSLDYAAGNVLVYDAKMDADLFVTAVAVEAGAAQTPAQPSATEYTELRRGDEGTAVVRLQQRLIDLKYLVDEADGIFGPLTEEAVELLQGDLGLKEDGVASAEFQKRIFTTSIPALQLYDTLEEGDRGTNVRKMQQRLRDKQYLADAADGIFGARTEEAVRVYQAQNGFEETGVADEPMLTHLYSSAAPVCNTYIELQSGDSGTVVKNLNARLRELYYTSATASSNYTSDTVAAVKRFQKQLGERETGVATPELQRKLYSEYAPQYEGYTDHFAGETDERILSAQLQLSSLGYLRPDALTGTLDDLTAQAIRDFQYENNLNVDGILGANTQQALFAQNVSSAPSFLTDAQKSAMLGCVRTMLAGDWSDYDIISLLQQRLISLNYLSDKVTTSGIYNRLTYEAVKRLQLDRDLIDLSVSTANLGVADEKAVEALMDPAATPYTGTPAYYYN</sequence>
<dbReference type="Proteomes" id="UP000824140">
    <property type="component" value="Unassembled WGS sequence"/>
</dbReference>
<dbReference type="AlphaFoldDB" id="A0A9D1K5P1"/>
<dbReference type="SUPFAM" id="SSF47090">
    <property type="entry name" value="PGBD-like"/>
    <property type="match status" value="5"/>
</dbReference>
<dbReference type="Gene3D" id="1.10.101.10">
    <property type="entry name" value="PGBD-like superfamily/PGBD"/>
    <property type="match status" value="5"/>
</dbReference>
<feature type="domain" description="Peptidoglycan binding-like" evidence="2">
    <location>
        <begin position="577"/>
        <end position="633"/>
    </location>
</feature>
<proteinExistence type="predicted"/>
<feature type="signal peptide" evidence="1">
    <location>
        <begin position="1"/>
        <end position="21"/>
    </location>
</feature>
<organism evidence="3 4">
    <name type="scientific">Candidatus Alectryocaccomicrobium excrementavium</name>
    <dbReference type="NCBI Taxonomy" id="2840668"/>
    <lineage>
        <taxon>Bacteria</taxon>
        <taxon>Bacillati</taxon>
        <taxon>Bacillota</taxon>
        <taxon>Clostridia</taxon>
        <taxon>Candidatus Alectryocaccomicrobium</taxon>
    </lineage>
</organism>
<feature type="domain" description="Peptidoglycan binding-like" evidence="2">
    <location>
        <begin position="426"/>
        <end position="481"/>
    </location>
</feature>
<comment type="caution">
    <text evidence="3">The sequence shown here is derived from an EMBL/GenBank/DDBJ whole genome shotgun (WGS) entry which is preliminary data.</text>
</comment>
<evidence type="ECO:0000256" key="1">
    <source>
        <dbReference type="SAM" id="SignalP"/>
    </source>
</evidence>
<protein>
    <submittedName>
        <fullName evidence="3">Peptidoglycan-binding protein</fullName>
    </submittedName>
</protein>
<gene>
    <name evidence="3" type="ORF">IAA84_06730</name>
</gene>
<dbReference type="InterPro" id="IPR036365">
    <property type="entry name" value="PGBD-like_sf"/>
</dbReference>
<name>A0A9D1K5P1_9FIRM</name>
<feature type="chain" id="PRO_5039328156" evidence="1">
    <location>
        <begin position="22"/>
        <end position="749"/>
    </location>
</feature>
<reference evidence="3" key="2">
    <citation type="journal article" date="2021" name="PeerJ">
        <title>Extensive microbial diversity within the chicken gut microbiome revealed by metagenomics and culture.</title>
        <authorList>
            <person name="Gilroy R."/>
            <person name="Ravi A."/>
            <person name="Getino M."/>
            <person name="Pursley I."/>
            <person name="Horton D.L."/>
            <person name="Alikhan N.F."/>
            <person name="Baker D."/>
            <person name="Gharbi K."/>
            <person name="Hall N."/>
            <person name="Watson M."/>
            <person name="Adriaenssens E.M."/>
            <person name="Foster-Nyarko E."/>
            <person name="Jarju S."/>
            <person name="Secka A."/>
            <person name="Antonio M."/>
            <person name="Oren A."/>
            <person name="Chaudhuri R.R."/>
            <person name="La Ragione R."/>
            <person name="Hildebrand F."/>
            <person name="Pallen M.J."/>
        </authorList>
    </citation>
    <scope>NUCLEOTIDE SEQUENCE</scope>
    <source>
        <strain evidence="3">13766</strain>
    </source>
</reference>
<evidence type="ECO:0000313" key="4">
    <source>
        <dbReference type="Proteomes" id="UP000824140"/>
    </source>
</evidence>
<evidence type="ECO:0000259" key="2">
    <source>
        <dbReference type="Pfam" id="PF01471"/>
    </source>
</evidence>
<feature type="domain" description="Peptidoglycan binding-like" evidence="2">
    <location>
        <begin position="352"/>
        <end position="403"/>
    </location>
</feature>
<dbReference type="EMBL" id="DVJN01000132">
    <property type="protein sequence ID" value="HIS92699.1"/>
    <property type="molecule type" value="Genomic_DNA"/>
</dbReference>
<dbReference type="InterPro" id="IPR002477">
    <property type="entry name" value="Peptidoglycan-bd-like"/>
</dbReference>
<reference evidence="3" key="1">
    <citation type="submission" date="2020-10" db="EMBL/GenBank/DDBJ databases">
        <authorList>
            <person name="Gilroy R."/>
        </authorList>
    </citation>
    <scope>NUCLEOTIDE SEQUENCE</scope>
    <source>
        <strain evidence="3">13766</strain>
    </source>
</reference>
<evidence type="ECO:0000313" key="3">
    <source>
        <dbReference type="EMBL" id="HIS92699.1"/>
    </source>
</evidence>